<evidence type="ECO:0000259" key="16">
    <source>
        <dbReference type="PROSITE" id="PS51165"/>
    </source>
</evidence>
<feature type="domain" description="THUMP" evidence="16">
    <location>
        <begin position="86"/>
        <end position="186"/>
    </location>
</feature>
<evidence type="ECO:0000256" key="2">
    <source>
        <dbReference type="ARBA" id="ARBA00011245"/>
    </source>
</evidence>
<comment type="subcellular location">
    <subcellularLocation>
        <location evidence="1">Cytoplasm</location>
    </subcellularLocation>
</comment>
<proteinExistence type="inferred from homology"/>
<evidence type="ECO:0000256" key="10">
    <source>
        <dbReference type="ARBA" id="ARBA00051883"/>
    </source>
</evidence>
<dbReference type="SUPFAM" id="SSF143437">
    <property type="entry name" value="THUMP domain-like"/>
    <property type="match status" value="1"/>
</dbReference>
<dbReference type="GO" id="GO:0030488">
    <property type="term" value="P:tRNA methylation"/>
    <property type="evidence" value="ECO:0007669"/>
    <property type="project" value="InterPro"/>
</dbReference>
<dbReference type="AlphaFoldDB" id="A0A075LU50"/>
<keyword evidence="6" id="KW-0808">Transferase</keyword>
<dbReference type="GO" id="GO:0160101">
    <property type="term" value="F:tRNA (guanine(10)-N2)-dimethyltransferase activity"/>
    <property type="evidence" value="ECO:0007669"/>
    <property type="project" value="UniProtKB-EC"/>
</dbReference>
<evidence type="ECO:0000256" key="6">
    <source>
        <dbReference type="ARBA" id="ARBA00022679"/>
    </source>
</evidence>
<evidence type="ECO:0000256" key="11">
    <source>
        <dbReference type="ARBA" id="ARBA00054380"/>
    </source>
</evidence>
<dbReference type="GO" id="GO:0005737">
    <property type="term" value="C:cytoplasm"/>
    <property type="evidence" value="ECO:0007669"/>
    <property type="project" value="UniProtKB-SubCell"/>
</dbReference>
<dbReference type="PANTHER" id="PTHR14911:SF21">
    <property type="entry name" value="N2-METHYLGUANOSINE TRNA METHYLTRANSFERASE"/>
    <property type="match status" value="1"/>
</dbReference>
<dbReference type="PANTHER" id="PTHR14911">
    <property type="entry name" value="THUMP DOMAIN-CONTAINING"/>
    <property type="match status" value="1"/>
</dbReference>
<dbReference type="GO" id="GO:0160102">
    <property type="term" value="F:tRNA (guanine(10)-N2)-methyltransferase activity"/>
    <property type="evidence" value="ECO:0007669"/>
    <property type="project" value="InterPro"/>
</dbReference>
<evidence type="ECO:0000313" key="18">
    <source>
        <dbReference type="Proteomes" id="UP000027981"/>
    </source>
</evidence>
<organism evidence="17 18">
    <name type="scientific">Palaeococcus pacificus DY20341</name>
    <dbReference type="NCBI Taxonomy" id="1343739"/>
    <lineage>
        <taxon>Archaea</taxon>
        <taxon>Methanobacteriati</taxon>
        <taxon>Methanobacteriota</taxon>
        <taxon>Thermococci</taxon>
        <taxon>Thermococcales</taxon>
        <taxon>Thermococcaceae</taxon>
        <taxon>Palaeococcus</taxon>
    </lineage>
</organism>
<keyword evidence="9 15" id="KW-0694">RNA-binding</keyword>
<dbReference type="STRING" id="1343739.PAP_05445"/>
<evidence type="ECO:0000256" key="14">
    <source>
        <dbReference type="ARBA" id="ARBA00082665"/>
    </source>
</evidence>
<reference evidence="18" key="1">
    <citation type="submission" date="2013-06" db="EMBL/GenBank/DDBJ databases">
        <title>Complete Genome Sequence of Hyperthermophilic Palaeococcus pacificus DY20341T, Isolated from a Deep-Sea Hydrothermal Sediments.</title>
        <authorList>
            <person name="Zeng X."/>
            <person name="Shao Z."/>
        </authorList>
    </citation>
    <scope>NUCLEOTIDE SEQUENCE [LARGE SCALE GENOMIC DNA]</scope>
    <source>
        <strain evidence="18">DY20341</strain>
    </source>
</reference>
<dbReference type="Gene3D" id="3.40.50.150">
    <property type="entry name" value="Vaccinia Virus protein VP39"/>
    <property type="match status" value="1"/>
</dbReference>
<dbReference type="CDD" id="cd11715">
    <property type="entry name" value="THUMP_AdoMetMT"/>
    <property type="match status" value="1"/>
</dbReference>
<evidence type="ECO:0000256" key="9">
    <source>
        <dbReference type="ARBA" id="ARBA00022884"/>
    </source>
</evidence>
<dbReference type="KEGG" id="ppac:PAP_05445"/>
<evidence type="ECO:0000256" key="15">
    <source>
        <dbReference type="PROSITE-ProRule" id="PRU00529"/>
    </source>
</evidence>
<dbReference type="SUPFAM" id="SSF53335">
    <property type="entry name" value="S-adenosyl-L-methionine-dependent methyltransferases"/>
    <property type="match status" value="1"/>
</dbReference>
<comment type="catalytic activity">
    <reaction evidence="10">
        <text>guanosine(10) in tRNA + 2 S-adenosyl-L-methionine = N(2)-dimethylguanosine(10) in tRNA + 2 S-adenosyl-L-homocysteine + 2 H(+)</text>
        <dbReference type="Rhea" id="RHEA:43124"/>
        <dbReference type="Rhea" id="RHEA-COMP:10355"/>
        <dbReference type="Rhea" id="RHEA-COMP:10358"/>
        <dbReference type="ChEBI" id="CHEBI:15378"/>
        <dbReference type="ChEBI" id="CHEBI:57856"/>
        <dbReference type="ChEBI" id="CHEBI:59789"/>
        <dbReference type="ChEBI" id="CHEBI:74269"/>
        <dbReference type="ChEBI" id="CHEBI:74513"/>
        <dbReference type="EC" id="2.1.1.213"/>
    </reaction>
</comment>
<dbReference type="Pfam" id="PF02926">
    <property type="entry name" value="THUMP"/>
    <property type="match status" value="1"/>
</dbReference>
<dbReference type="NCBIfam" id="TIGR01177">
    <property type="entry name" value="TIGR01177 family methyltransferase"/>
    <property type="match status" value="1"/>
</dbReference>
<dbReference type="InterPro" id="IPR000241">
    <property type="entry name" value="RlmKL-like_Mtase"/>
</dbReference>
<evidence type="ECO:0000256" key="12">
    <source>
        <dbReference type="ARBA" id="ARBA00061338"/>
    </source>
</evidence>
<evidence type="ECO:0000313" key="17">
    <source>
        <dbReference type="EMBL" id="AIF69492.1"/>
    </source>
</evidence>
<dbReference type="InterPro" id="IPR005885">
    <property type="entry name" value="TrmG10"/>
</dbReference>
<dbReference type="Gene3D" id="3.30.2130.30">
    <property type="match status" value="1"/>
</dbReference>
<evidence type="ECO:0000256" key="3">
    <source>
        <dbReference type="ARBA" id="ARBA00022490"/>
    </source>
</evidence>
<gene>
    <name evidence="17" type="ORF">PAP_05445</name>
</gene>
<evidence type="ECO:0000256" key="7">
    <source>
        <dbReference type="ARBA" id="ARBA00022691"/>
    </source>
</evidence>
<evidence type="ECO:0000256" key="1">
    <source>
        <dbReference type="ARBA" id="ARBA00004496"/>
    </source>
</evidence>
<sequence>MHDIHLGLKFILFPLSNRGVRDCLFRRCSIEKSFKPSPQSQIMLYVEILGNLPSLAEGEVKTLLELASPKFNLAERDYLFLALDADESAFSFLERLGMAHEAGILLFSADSVDELYSKAEALDWGFLEEPFAVRRERMLNCRHDVKDVERTLGGIIAKEGLKVNLRNPKSVIRVYCGEKLWVGVKRIHFDPKGFEKRKAHNRPFFKPISLHPRLSRAMVNLSRAREEVLDPFMGLGGILIEAGLMGIKAYGVDIREDMVEGARGNLEFFGVKDYDLRVGDATKLREIFERSFEAIATDPPYGTSATLAGREREELYRKALESMYDVLNGYLSIAFPVQFDASKVAEKIGFEVLERYYQRVHGSLERYFYVMRV</sequence>
<dbReference type="eggNOG" id="arCOG00047">
    <property type="taxonomic scope" value="Archaea"/>
</dbReference>
<dbReference type="PROSITE" id="PS51165">
    <property type="entry name" value="THUMP"/>
    <property type="match status" value="1"/>
</dbReference>
<comment type="similarity">
    <text evidence="12">Belongs to the methyltransferase superfamily. Trm-G10 family.</text>
</comment>
<dbReference type="InterPro" id="IPR029063">
    <property type="entry name" value="SAM-dependent_MTases_sf"/>
</dbReference>
<dbReference type="FunFam" id="3.40.50.150:FF:000251">
    <property type="entry name" value="Putative RNA methylase"/>
    <property type="match status" value="1"/>
</dbReference>
<dbReference type="GO" id="GO:0000049">
    <property type="term" value="F:tRNA binding"/>
    <property type="evidence" value="ECO:0007669"/>
    <property type="project" value="UniProtKB-KW"/>
</dbReference>
<comment type="subunit">
    <text evidence="2">Monomer.</text>
</comment>
<evidence type="ECO:0000256" key="13">
    <source>
        <dbReference type="ARBA" id="ARBA00066936"/>
    </source>
</evidence>
<reference evidence="17 18" key="2">
    <citation type="journal article" date="2015" name="Genome Announc.">
        <title>Complete Genome Sequence of Hyperthermophilic Piezophilic Archaeon Palaeococcus pacificus DY20341T, Isolated from Deep-Sea Hydrothermal Sediments.</title>
        <authorList>
            <person name="Zeng X."/>
            <person name="Jebbar M."/>
            <person name="Shao Z."/>
        </authorList>
    </citation>
    <scope>NUCLEOTIDE SEQUENCE [LARGE SCALE GENOMIC DNA]</scope>
    <source>
        <strain evidence="17 18">DY20341</strain>
    </source>
</reference>
<dbReference type="EMBL" id="CP006019">
    <property type="protein sequence ID" value="AIF69492.1"/>
    <property type="molecule type" value="Genomic_DNA"/>
</dbReference>
<keyword evidence="5" id="KW-0489">Methyltransferase</keyword>
<dbReference type="SMART" id="SM00981">
    <property type="entry name" value="THUMP"/>
    <property type="match status" value="1"/>
</dbReference>
<keyword evidence="7" id="KW-0949">S-adenosyl-L-methionine</keyword>
<comment type="function">
    <text evidence="11">Catalyzes the adenosylmethionine-dependent methylation of the exocyclic amino group (N(2)) of guanosine at position 10 of various tRNAs. Acts via a two-step process that leads to the formation of either N(2)-monomethyl (m(2)G) or N(2)-dimethylguanosine (m(2)(2)G).</text>
</comment>
<evidence type="ECO:0000256" key="4">
    <source>
        <dbReference type="ARBA" id="ARBA00022555"/>
    </source>
</evidence>
<evidence type="ECO:0000256" key="5">
    <source>
        <dbReference type="ARBA" id="ARBA00022603"/>
    </source>
</evidence>
<name>A0A075LU50_9EURY</name>
<dbReference type="Proteomes" id="UP000027981">
    <property type="component" value="Chromosome"/>
</dbReference>
<keyword evidence="18" id="KW-1185">Reference proteome</keyword>
<evidence type="ECO:0000256" key="8">
    <source>
        <dbReference type="ARBA" id="ARBA00022694"/>
    </source>
</evidence>
<dbReference type="HOGENOM" id="CLU_057819_1_0_2"/>
<keyword evidence="3" id="KW-0963">Cytoplasm</keyword>
<accession>A0A075LU50</accession>
<protein>
    <recommendedName>
        <fullName evidence="13">tRNA (guanine(10)-N(2))-dimethyltransferase</fullName>
        <ecNumber evidence="13">2.1.1.213</ecNumber>
    </recommendedName>
    <alternativeName>
        <fullName evidence="14">tRNA:G10 dimethyltransferase</fullName>
    </alternativeName>
</protein>
<dbReference type="CDD" id="cd02440">
    <property type="entry name" value="AdoMet_MTases"/>
    <property type="match status" value="1"/>
</dbReference>
<dbReference type="InterPro" id="IPR004114">
    <property type="entry name" value="THUMP_dom"/>
</dbReference>
<dbReference type="Pfam" id="PF01170">
    <property type="entry name" value="UPF0020"/>
    <property type="match status" value="1"/>
</dbReference>
<dbReference type="PROSITE" id="PS00092">
    <property type="entry name" value="N6_MTASE"/>
    <property type="match status" value="1"/>
</dbReference>
<keyword evidence="8" id="KW-0819">tRNA processing</keyword>
<dbReference type="InterPro" id="IPR002052">
    <property type="entry name" value="DNA_methylase_N6_adenine_CS"/>
</dbReference>
<keyword evidence="4" id="KW-0820">tRNA-binding</keyword>
<dbReference type="EC" id="2.1.1.213" evidence="13"/>